<dbReference type="EMBL" id="FOIJ01000010">
    <property type="protein sequence ID" value="SEU21532.1"/>
    <property type="molecule type" value="Genomic_DNA"/>
</dbReference>
<protein>
    <recommendedName>
        <fullName evidence="3">Nucleotidyl transferase AbiEii toxin, Type IV TA system</fullName>
    </recommendedName>
</protein>
<proteinExistence type="predicted"/>
<dbReference type="RefSeq" id="WP_093522821.1">
    <property type="nucleotide sequence ID" value="NZ_FOIJ01000010.1"/>
</dbReference>
<evidence type="ECO:0008006" key="3">
    <source>
        <dbReference type="Google" id="ProtNLM"/>
    </source>
</evidence>
<reference evidence="2" key="1">
    <citation type="submission" date="2016-10" db="EMBL/GenBank/DDBJ databases">
        <authorList>
            <person name="Varghese N."/>
            <person name="Submissions S."/>
        </authorList>
    </citation>
    <scope>NUCLEOTIDE SEQUENCE [LARGE SCALE GENOMIC DNA]</scope>
    <source>
        <strain evidence="2">DSM 16858</strain>
    </source>
</reference>
<sequence length="257" mass="28349">MTEFEQFEAVLGELAELLLDLGDLASQVVLIGGQVLALESRLQGGTGTITLKTRTGIEVDRGFSFEPDLLFELEGDEFAAERLPEVLRGRGYQQVREFRWSKPLAGGAQMALDLFSMPGVEREALPVPMTVLPDARLALKFKHRIEFMVGAVPLRLSVPDAAGFLAMKVRAKLEQRPRETKDCFDLFAYTMLMGTKTVLSSLAQAGQEGRLIQAKLVDLFREPSAPGVRDVLDYASSLEPAEQELLAQAVVDLFSEF</sequence>
<name>A0A1I0KDL3_9BACT</name>
<organism evidence="1 2">
    <name type="scientific">Stigmatella erecta</name>
    <dbReference type="NCBI Taxonomy" id="83460"/>
    <lineage>
        <taxon>Bacteria</taxon>
        <taxon>Pseudomonadati</taxon>
        <taxon>Myxococcota</taxon>
        <taxon>Myxococcia</taxon>
        <taxon>Myxococcales</taxon>
        <taxon>Cystobacterineae</taxon>
        <taxon>Archangiaceae</taxon>
        <taxon>Stigmatella</taxon>
    </lineage>
</organism>
<dbReference type="AlphaFoldDB" id="A0A1I0KDL3"/>
<dbReference type="Proteomes" id="UP000199181">
    <property type="component" value="Unassembled WGS sequence"/>
</dbReference>
<gene>
    <name evidence="1" type="ORF">SAMN05443639_11015</name>
</gene>
<accession>A0A1I0KDL3</accession>
<keyword evidence="2" id="KW-1185">Reference proteome</keyword>
<evidence type="ECO:0000313" key="2">
    <source>
        <dbReference type="Proteomes" id="UP000199181"/>
    </source>
</evidence>
<evidence type="ECO:0000313" key="1">
    <source>
        <dbReference type="EMBL" id="SEU21532.1"/>
    </source>
</evidence>